<dbReference type="eggNOG" id="COG1432">
    <property type="taxonomic scope" value="Bacteria"/>
</dbReference>
<dbReference type="CDD" id="cd11297">
    <property type="entry name" value="PIN_LabA-like_N_1"/>
    <property type="match status" value="1"/>
</dbReference>
<dbReference type="STRING" id="907348.TresaDRAFT_0537"/>
<dbReference type="Gene3D" id="3.30.420.610">
    <property type="entry name" value="LOTUS domain-like"/>
    <property type="match status" value="1"/>
</dbReference>
<gene>
    <name evidence="2" type="ORF">TresaDRAFT_0537</name>
</gene>
<dbReference type="InterPro" id="IPR021139">
    <property type="entry name" value="NYN"/>
</dbReference>
<dbReference type="RefSeq" id="WP_002706622.1">
    <property type="nucleotide sequence ID" value="NZ_AGRW01000055.1"/>
</dbReference>
<keyword evidence="3" id="KW-1185">Reference proteome</keyword>
<evidence type="ECO:0000313" key="3">
    <source>
        <dbReference type="Proteomes" id="UP000003571"/>
    </source>
</evidence>
<evidence type="ECO:0000313" key="2">
    <source>
        <dbReference type="EMBL" id="EIC00443.1"/>
    </source>
</evidence>
<reference evidence="2 3" key="1">
    <citation type="submission" date="2011-09" db="EMBL/GenBank/DDBJ databases">
        <title>The draft genome of Treponema saccharophilum DSM 2985.</title>
        <authorList>
            <consortium name="US DOE Joint Genome Institute (JGI-PGF)"/>
            <person name="Lucas S."/>
            <person name="Copeland A."/>
            <person name="Lapidus A."/>
            <person name="Glavina del Rio T."/>
            <person name="Dalin E."/>
            <person name="Tice H."/>
            <person name="Bruce D."/>
            <person name="Goodwin L."/>
            <person name="Pitluck S."/>
            <person name="Peters L."/>
            <person name="Kyrpides N."/>
            <person name="Mavromatis K."/>
            <person name="Ivanova N."/>
            <person name="Markowitz V."/>
            <person name="Cheng J.-F."/>
            <person name="Hugenholtz P."/>
            <person name="Woyke T."/>
            <person name="Wu D."/>
            <person name="Gronow S."/>
            <person name="Wellnitz S."/>
            <person name="Brambilla E."/>
            <person name="Klenk H.-P."/>
            <person name="Eisen J.A."/>
        </authorList>
    </citation>
    <scope>NUCLEOTIDE SEQUENCE [LARGE SCALE GENOMIC DNA]</scope>
    <source>
        <strain evidence="2 3">DSM 2985</strain>
    </source>
</reference>
<proteinExistence type="predicted"/>
<dbReference type="InterPro" id="IPR012340">
    <property type="entry name" value="NA-bd_OB-fold"/>
</dbReference>
<dbReference type="SUPFAM" id="SSF50249">
    <property type="entry name" value="Nucleic acid-binding proteins"/>
    <property type="match status" value="1"/>
</dbReference>
<dbReference type="PATRIC" id="fig|907348.3.peg.2955"/>
<comment type="caution">
    <text evidence="2">The sequence shown here is derived from an EMBL/GenBank/DDBJ whole genome shotgun (WGS) entry which is preliminary data.</text>
</comment>
<dbReference type="OrthoDB" id="9783963at2"/>
<dbReference type="Gene3D" id="2.40.50.140">
    <property type="entry name" value="Nucleic acid-binding proteins"/>
    <property type="match status" value="1"/>
</dbReference>
<dbReference type="InterPro" id="IPR025605">
    <property type="entry name" value="OST-HTH/LOTUS_dom"/>
</dbReference>
<name>H7EPP2_9SPIR</name>
<dbReference type="AlphaFoldDB" id="H7EPP2"/>
<accession>H7EPP2</accession>
<organism evidence="2 3">
    <name type="scientific">Treponema saccharophilum DSM 2985</name>
    <dbReference type="NCBI Taxonomy" id="907348"/>
    <lineage>
        <taxon>Bacteria</taxon>
        <taxon>Pseudomonadati</taxon>
        <taxon>Spirochaetota</taxon>
        <taxon>Spirochaetia</taxon>
        <taxon>Spirochaetales</taxon>
        <taxon>Treponemataceae</taxon>
        <taxon>Treponema</taxon>
    </lineage>
</organism>
<dbReference type="EMBL" id="AGRW01000055">
    <property type="protein sequence ID" value="EIC00443.1"/>
    <property type="molecule type" value="Genomic_DNA"/>
</dbReference>
<sequence length="333" mass="37462">MANIAIFFDAENISAAHVTSILSEVKNHGSIVIQRAYADWSIENTKPWKSLLSRQPITAIQQFHNGEQQAVDKTIIMDAIQIASERADIDTFCIVASDKGYAPLALRLRELGKKVLGIGEEKKAKADSILVNACNDFKYIERLRNIDDALLSELAEVPAHEDSDMNKFTLSTLLSLAYDSSPKTEEGYVSLTNIAKSIKSFKPDFSYSDYGYRTCKQLLEAFADEYDMEHDDKTPPNYMVIRKESASSDSMLEGVVVRIIGNYGFIKTDDGKDYFFWKGNLRKEFSTVKIRKGMKVRFESVREPDYVAESTKERNGKAENVEIVSGAEVPESE</sequence>
<dbReference type="GO" id="GO:0004540">
    <property type="term" value="F:RNA nuclease activity"/>
    <property type="evidence" value="ECO:0007669"/>
    <property type="project" value="InterPro"/>
</dbReference>
<dbReference type="InterPro" id="IPR041966">
    <property type="entry name" value="LOTUS-like"/>
</dbReference>
<dbReference type="PANTHER" id="PTHR35811:SF1">
    <property type="entry name" value="HTH OST-TYPE DOMAIN-CONTAINING PROTEIN"/>
    <property type="match status" value="1"/>
</dbReference>
<dbReference type="Proteomes" id="UP000003571">
    <property type="component" value="Unassembled WGS sequence"/>
</dbReference>
<dbReference type="Pfam" id="PF01936">
    <property type="entry name" value="NYN"/>
    <property type="match status" value="1"/>
</dbReference>
<dbReference type="PROSITE" id="PS51644">
    <property type="entry name" value="HTH_OST"/>
    <property type="match status" value="1"/>
</dbReference>
<dbReference type="PANTHER" id="PTHR35811">
    <property type="entry name" value="SLR1870 PROTEIN"/>
    <property type="match status" value="1"/>
</dbReference>
<protein>
    <recommendedName>
        <fullName evidence="1">HTH OST-type domain-containing protein</fullName>
    </recommendedName>
</protein>
<dbReference type="Gene3D" id="3.40.50.1010">
    <property type="entry name" value="5'-nuclease"/>
    <property type="match status" value="1"/>
</dbReference>
<evidence type="ECO:0000259" key="1">
    <source>
        <dbReference type="PROSITE" id="PS51644"/>
    </source>
</evidence>
<feature type="domain" description="HTH OST-type" evidence="1">
    <location>
        <begin position="169"/>
        <end position="244"/>
    </location>
</feature>
<dbReference type="Pfam" id="PF12872">
    <property type="entry name" value="OST-HTH"/>
    <property type="match status" value="1"/>
</dbReference>